<dbReference type="EMBL" id="CP151504">
    <property type="protein sequence ID" value="WZN61864.1"/>
    <property type="molecule type" value="Genomic_DNA"/>
</dbReference>
<dbReference type="PANTHER" id="PTHR10678">
    <property type="entry name" value="26S PROTEASOME NON-ATPASE REGULATORY SUBUNIT 11/COP9 SIGNALOSOME COMPLEX SUBUNIT 2"/>
    <property type="match status" value="1"/>
</dbReference>
<dbReference type="Proteomes" id="UP001472866">
    <property type="component" value="Chromosome 04"/>
</dbReference>
<keyword evidence="12" id="KW-1185">Reference proteome</keyword>
<feature type="domain" description="PCI" evidence="9">
    <location>
        <begin position="243"/>
        <end position="409"/>
    </location>
</feature>
<feature type="region of interest" description="Disordered" evidence="8">
    <location>
        <begin position="1"/>
        <end position="20"/>
    </location>
</feature>
<dbReference type="FunFam" id="1.25.40.570:FF:000011">
    <property type="entry name" value="COP9 signalosome complex subunit 2"/>
    <property type="match status" value="1"/>
</dbReference>
<dbReference type="SMART" id="SM00753">
    <property type="entry name" value="PAM"/>
    <property type="match status" value="1"/>
</dbReference>
<evidence type="ECO:0000256" key="6">
    <source>
        <dbReference type="ARBA" id="ARBA00022790"/>
    </source>
</evidence>
<evidence type="ECO:0000259" key="9">
    <source>
        <dbReference type="PROSITE" id="PS50250"/>
    </source>
</evidence>
<comment type="similarity">
    <text evidence="3">Belongs to the CSN2 family.</text>
</comment>
<evidence type="ECO:0000313" key="11">
    <source>
        <dbReference type="EMBL" id="WZN61864.1"/>
    </source>
</evidence>
<dbReference type="InterPro" id="IPR000717">
    <property type="entry name" value="PCI_dom"/>
</dbReference>
<dbReference type="Gene3D" id="1.25.40.570">
    <property type="match status" value="1"/>
</dbReference>
<evidence type="ECO:0000256" key="2">
    <source>
        <dbReference type="ARBA" id="ARBA00004496"/>
    </source>
</evidence>
<dbReference type="GO" id="GO:0005737">
    <property type="term" value="C:cytoplasm"/>
    <property type="evidence" value="ECO:0007669"/>
    <property type="project" value="UniProtKB-SubCell"/>
</dbReference>
<dbReference type="InterPro" id="IPR036390">
    <property type="entry name" value="WH_DNA-bd_sf"/>
</dbReference>
<dbReference type="PROSITE" id="PS50250">
    <property type="entry name" value="PCI"/>
    <property type="match status" value="1"/>
</dbReference>
<dbReference type="GO" id="GO:0008180">
    <property type="term" value="C:COP9 signalosome"/>
    <property type="evidence" value="ECO:0007669"/>
    <property type="project" value="UniProtKB-KW"/>
</dbReference>
<evidence type="ECO:0000256" key="8">
    <source>
        <dbReference type="SAM" id="MobiDB-lite"/>
    </source>
</evidence>
<dbReference type="SUPFAM" id="SSF46785">
    <property type="entry name" value="Winged helix' DNA-binding domain"/>
    <property type="match status" value="1"/>
</dbReference>
<dbReference type="EMBL" id="HBHM01001117">
    <property type="protein sequence ID" value="CAD9721567.1"/>
    <property type="molecule type" value="Transcribed_RNA"/>
</dbReference>
<dbReference type="SMART" id="SM00088">
    <property type="entry name" value="PINT"/>
    <property type="match status" value="1"/>
</dbReference>
<organism evidence="10">
    <name type="scientific">Chloropicon roscoffensis</name>
    <dbReference type="NCBI Taxonomy" id="1461544"/>
    <lineage>
        <taxon>Eukaryota</taxon>
        <taxon>Viridiplantae</taxon>
        <taxon>Chlorophyta</taxon>
        <taxon>Chloropicophyceae</taxon>
        <taxon>Chloropicales</taxon>
        <taxon>Chloropicaceae</taxon>
        <taxon>Chloropicon</taxon>
    </lineage>
</organism>
<name>A0A7S2T7W3_9CHLO</name>
<protein>
    <recommendedName>
        <fullName evidence="4">COP9 signalosome complex subunit 2</fullName>
    </recommendedName>
</protein>
<reference evidence="10" key="1">
    <citation type="submission" date="2021-01" db="EMBL/GenBank/DDBJ databases">
        <authorList>
            <person name="Corre E."/>
            <person name="Pelletier E."/>
            <person name="Niang G."/>
            <person name="Scheremetjew M."/>
            <person name="Finn R."/>
            <person name="Kale V."/>
            <person name="Holt S."/>
            <person name="Cochrane G."/>
            <person name="Meng A."/>
            <person name="Brown T."/>
            <person name="Cohen L."/>
        </authorList>
    </citation>
    <scope>NUCLEOTIDE SEQUENCE</scope>
    <source>
        <strain evidence="10">RCC2335</strain>
    </source>
</reference>
<evidence type="ECO:0000313" key="12">
    <source>
        <dbReference type="Proteomes" id="UP001472866"/>
    </source>
</evidence>
<accession>A0A7S2T7W3</accession>
<dbReference type="Pfam" id="PF01399">
    <property type="entry name" value="PCI"/>
    <property type="match status" value="1"/>
</dbReference>
<proteinExistence type="inferred from homology"/>
<keyword evidence="7" id="KW-0539">Nucleus</keyword>
<keyword evidence="5" id="KW-0963">Cytoplasm</keyword>
<evidence type="ECO:0000256" key="3">
    <source>
        <dbReference type="ARBA" id="ARBA00009318"/>
    </source>
</evidence>
<comment type="subcellular location">
    <subcellularLocation>
        <location evidence="2">Cytoplasm</location>
    </subcellularLocation>
    <subcellularLocation>
        <location evidence="1">Nucleus</location>
    </subcellularLocation>
</comment>
<evidence type="ECO:0000313" key="10">
    <source>
        <dbReference type="EMBL" id="CAD9721567.1"/>
    </source>
</evidence>
<dbReference type="AlphaFoldDB" id="A0A7S2T7W3"/>
<reference evidence="11 12" key="2">
    <citation type="submission" date="2024-03" db="EMBL/GenBank/DDBJ databases">
        <title>Complete genome sequence of the green alga Chloropicon roscoffensis RCC1871.</title>
        <authorList>
            <person name="Lemieux C."/>
            <person name="Pombert J.-F."/>
            <person name="Otis C."/>
            <person name="Turmel M."/>
        </authorList>
    </citation>
    <scope>NUCLEOTIDE SEQUENCE [LARGE SCALE GENOMIC DNA]</scope>
    <source>
        <strain evidence="11 12">RCC1871</strain>
    </source>
</reference>
<evidence type="ECO:0000256" key="4">
    <source>
        <dbReference type="ARBA" id="ARBA00014879"/>
    </source>
</evidence>
<evidence type="ECO:0000256" key="1">
    <source>
        <dbReference type="ARBA" id="ARBA00004123"/>
    </source>
</evidence>
<keyword evidence="6" id="KW-0736">Signalosome</keyword>
<sequence length="437" mass="50912">MDEDMEDYGFEYSDEDTEEENVDIENQYYHAKESLEGGEHEDALEGFAKVVDMQEEKQEWGFKALKQIVKLRFKLNQHQEMMEAYGEMLTYVKGSVTRNDAEKKINSLLDFVSTSNSTEVLQEFYDVTLRALQEAKNDRLWFKTNLKLCSLYHKTKDFARLTKTLKELHRSCKRQDGTDDVKKGTQLLEIYAIEIQMYTEQKNNKKLKELYHKALAIKSAIPHPRILGVIRESGGKMHMSERSFESAATDFFEAFKAYDEAAIGRRIQCLKYLVLANMLMESEVDPFDAQEAKPYKNDQEVLAMTNLIAAYQKNEIAEFEDVLRTNRTSIMDDPFIRDYIEDLLKNIRTQVLLRLIKPYTRIKIPFISQELNIPVNEVEHLLVSLILDNRVFGQIDQVNQLLEVSHTTKEHDKYAQANKWAQQLTSLNKAIVSKLRA</sequence>
<dbReference type="InterPro" id="IPR050871">
    <property type="entry name" value="26S_Proteasome/COP9_Components"/>
</dbReference>
<evidence type="ECO:0000256" key="5">
    <source>
        <dbReference type="ARBA" id="ARBA00022490"/>
    </source>
</evidence>
<evidence type="ECO:0000256" key="7">
    <source>
        <dbReference type="ARBA" id="ARBA00023242"/>
    </source>
</evidence>
<gene>
    <name evidence="10" type="ORF">CROS1312_LOCUS835</name>
    <name evidence="11" type="ORF">HKI87_04g33990</name>
</gene>